<keyword evidence="1" id="KW-1133">Transmembrane helix</keyword>
<keyword evidence="3" id="KW-1185">Reference proteome</keyword>
<proteinExistence type="predicted"/>
<comment type="caution">
    <text evidence="2">The sequence shown here is derived from an EMBL/GenBank/DDBJ whole genome shotgun (WGS) entry which is preliminary data.</text>
</comment>
<evidence type="ECO:0000256" key="1">
    <source>
        <dbReference type="SAM" id="Phobius"/>
    </source>
</evidence>
<evidence type="ECO:0000313" key="3">
    <source>
        <dbReference type="Proteomes" id="UP000284219"/>
    </source>
</evidence>
<sequence length="183" mass="20823">MANKEERWEIEGFILFVLMIVISVLLSKVEGKGQFLKFLFLDVLFINLTGVFMLVSGLALLGLGLYLIFSKKAADPKKLTWVLPLFLLLWIGLGIGLLQDIRDNLLDVGNYIVGNIAEEEVVIVKFKRIPAHNNTLYEYTFSDGRQLVEKYSGKGFAAIQEGATYRIRYLPRSQKLLNIHRVD</sequence>
<name>A0A419SNS8_9BACL</name>
<feature type="transmembrane region" description="Helical" evidence="1">
    <location>
        <begin position="12"/>
        <end position="29"/>
    </location>
</feature>
<gene>
    <name evidence="2" type="ORF">BEP19_03275</name>
</gene>
<dbReference type="Proteomes" id="UP000284219">
    <property type="component" value="Unassembled WGS sequence"/>
</dbReference>
<evidence type="ECO:0000313" key="2">
    <source>
        <dbReference type="EMBL" id="RKD25960.1"/>
    </source>
</evidence>
<accession>A0A419SNS8</accession>
<keyword evidence="1" id="KW-0812">Transmembrane</keyword>
<keyword evidence="1" id="KW-0472">Membrane</keyword>
<reference evidence="2 3" key="1">
    <citation type="submission" date="2016-08" db="EMBL/GenBank/DDBJ databases">
        <title>Novel Firmicute Genomes.</title>
        <authorList>
            <person name="Poppleton D.I."/>
            <person name="Gribaldo S."/>
        </authorList>
    </citation>
    <scope>NUCLEOTIDE SEQUENCE [LARGE SCALE GENOMIC DNA]</scope>
    <source>
        <strain evidence="2 3">RAOx-1</strain>
    </source>
</reference>
<evidence type="ECO:0008006" key="4">
    <source>
        <dbReference type="Google" id="ProtNLM"/>
    </source>
</evidence>
<organism evidence="2 3">
    <name type="scientific">Ammoniphilus oxalaticus</name>
    <dbReference type="NCBI Taxonomy" id="66863"/>
    <lineage>
        <taxon>Bacteria</taxon>
        <taxon>Bacillati</taxon>
        <taxon>Bacillota</taxon>
        <taxon>Bacilli</taxon>
        <taxon>Bacillales</taxon>
        <taxon>Paenibacillaceae</taxon>
        <taxon>Aneurinibacillus group</taxon>
        <taxon>Ammoniphilus</taxon>
    </lineage>
</organism>
<feature type="transmembrane region" description="Helical" evidence="1">
    <location>
        <begin position="81"/>
        <end position="98"/>
    </location>
</feature>
<dbReference type="EMBL" id="MCHY01000006">
    <property type="protein sequence ID" value="RKD25960.1"/>
    <property type="molecule type" value="Genomic_DNA"/>
</dbReference>
<feature type="transmembrane region" description="Helical" evidence="1">
    <location>
        <begin position="44"/>
        <end position="69"/>
    </location>
</feature>
<protein>
    <recommendedName>
        <fullName evidence="4">DUF3592 domain-containing protein</fullName>
    </recommendedName>
</protein>
<dbReference type="AlphaFoldDB" id="A0A419SNS8"/>